<feature type="non-terminal residue" evidence="2">
    <location>
        <position position="1"/>
    </location>
</feature>
<sequence>KFWRNAITNVDCGCAATGSGFYGTKFAQFGVQYESLLVGRLLVQLVLRYILSFAVFKMATPLQTLFGEWPVESLRIVDGNHLIKVKLLNMIYTLLNCQSGTIGKQPLIKHENQQLDQHAEQPLSVPKNQPAKSDAVLPFMKNHLNQTARTPEELQHQQQIASEQLLIEQYFDEKVADYDPTGNAQSSMNQKTFSGCRQS</sequence>
<accession>A0A5J4WV62</accession>
<feature type="compositionally biased region" description="Polar residues" evidence="1">
    <location>
        <begin position="182"/>
        <end position="199"/>
    </location>
</feature>
<evidence type="ECO:0000256" key="1">
    <source>
        <dbReference type="SAM" id="MobiDB-lite"/>
    </source>
</evidence>
<comment type="caution">
    <text evidence="2">The sequence shown here is derived from an EMBL/GenBank/DDBJ whole genome shotgun (WGS) entry which is preliminary data.</text>
</comment>
<proteinExistence type="predicted"/>
<reference evidence="2 3" key="1">
    <citation type="submission" date="2019-03" db="EMBL/GenBank/DDBJ databases">
        <title>Single cell metagenomics reveals metabolic interactions within the superorganism composed of flagellate Streblomastix strix and complex community of Bacteroidetes bacteria on its surface.</title>
        <authorList>
            <person name="Treitli S.C."/>
            <person name="Kolisko M."/>
            <person name="Husnik F."/>
            <person name="Keeling P."/>
            <person name="Hampl V."/>
        </authorList>
    </citation>
    <scope>NUCLEOTIDE SEQUENCE [LARGE SCALE GENOMIC DNA]</scope>
    <source>
        <strain evidence="2">ST1C</strain>
    </source>
</reference>
<feature type="region of interest" description="Disordered" evidence="1">
    <location>
        <begin position="177"/>
        <end position="199"/>
    </location>
</feature>
<gene>
    <name evidence="2" type="ORF">EZS28_006397</name>
</gene>
<dbReference type="Proteomes" id="UP000324800">
    <property type="component" value="Unassembled WGS sequence"/>
</dbReference>
<organism evidence="2 3">
    <name type="scientific">Streblomastix strix</name>
    <dbReference type="NCBI Taxonomy" id="222440"/>
    <lineage>
        <taxon>Eukaryota</taxon>
        <taxon>Metamonada</taxon>
        <taxon>Preaxostyla</taxon>
        <taxon>Oxymonadida</taxon>
        <taxon>Streblomastigidae</taxon>
        <taxon>Streblomastix</taxon>
    </lineage>
</organism>
<name>A0A5J4WV62_9EUKA</name>
<evidence type="ECO:0000313" key="2">
    <source>
        <dbReference type="EMBL" id="KAA6398069.1"/>
    </source>
</evidence>
<dbReference type="AlphaFoldDB" id="A0A5J4WV62"/>
<dbReference type="EMBL" id="SNRW01001039">
    <property type="protein sequence ID" value="KAA6398069.1"/>
    <property type="molecule type" value="Genomic_DNA"/>
</dbReference>
<evidence type="ECO:0000313" key="3">
    <source>
        <dbReference type="Proteomes" id="UP000324800"/>
    </source>
</evidence>
<protein>
    <submittedName>
        <fullName evidence="2">Uncharacterized protein</fullName>
    </submittedName>
</protein>